<sequence length="89" mass="10058">MSSREEHGGMRVWSCSEQPPAAHSIQCTNRKAHGQAATRKSRQWDRMEAVRVYVCVPAEGAYLRRRGGREVSHDLLARGLLAALRVLRM</sequence>
<gene>
    <name evidence="1" type="ORF">E2C01_010665</name>
</gene>
<name>A0A5B7D922_PORTR</name>
<comment type="caution">
    <text evidence="1">The sequence shown here is derived from an EMBL/GenBank/DDBJ whole genome shotgun (WGS) entry which is preliminary data.</text>
</comment>
<keyword evidence="2" id="KW-1185">Reference proteome</keyword>
<accession>A0A5B7D922</accession>
<evidence type="ECO:0000313" key="2">
    <source>
        <dbReference type="Proteomes" id="UP000324222"/>
    </source>
</evidence>
<evidence type="ECO:0000313" key="1">
    <source>
        <dbReference type="EMBL" id="MPC17799.1"/>
    </source>
</evidence>
<proteinExistence type="predicted"/>
<protein>
    <submittedName>
        <fullName evidence="1">Uncharacterized protein</fullName>
    </submittedName>
</protein>
<organism evidence="1 2">
    <name type="scientific">Portunus trituberculatus</name>
    <name type="common">Swimming crab</name>
    <name type="synonym">Neptunus trituberculatus</name>
    <dbReference type="NCBI Taxonomy" id="210409"/>
    <lineage>
        <taxon>Eukaryota</taxon>
        <taxon>Metazoa</taxon>
        <taxon>Ecdysozoa</taxon>
        <taxon>Arthropoda</taxon>
        <taxon>Crustacea</taxon>
        <taxon>Multicrustacea</taxon>
        <taxon>Malacostraca</taxon>
        <taxon>Eumalacostraca</taxon>
        <taxon>Eucarida</taxon>
        <taxon>Decapoda</taxon>
        <taxon>Pleocyemata</taxon>
        <taxon>Brachyura</taxon>
        <taxon>Eubrachyura</taxon>
        <taxon>Portunoidea</taxon>
        <taxon>Portunidae</taxon>
        <taxon>Portuninae</taxon>
        <taxon>Portunus</taxon>
    </lineage>
</organism>
<dbReference type="EMBL" id="VSRR010000622">
    <property type="protein sequence ID" value="MPC17799.1"/>
    <property type="molecule type" value="Genomic_DNA"/>
</dbReference>
<dbReference type="Proteomes" id="UP000324222">
    <property type="component" value="Unassembled WGS sequence"/>
</dbReference>
<dbReference type="AlphaFoldDB" id="A0A5B7D922"/>
<reference evidence="1 2" key="1">
    <citation type="submission" date="2019-05" db="EMBL/GenBank/DDBJ databases">
        <title>Another draft genome of Portunus trituberculatus and its Hox gene families provides insights of decapod evolution.</title>
        <authorList>
            <person name="Jeong J.-H."/>
            <person name="Song I."/>
            <person name="Kim S."/>
            <person name="Choi T."/>
            <person name="Kim D."/>
            <person name="Ryu S."/>
            <person name="Kim W."/>
        </authorList>
    </citation>
    <scope>NUCLEOTIDE SEQUENCE [LARGE SCALE GENOMIC DNA]</scope>
    <source>
        <tissue evidence="1">Muscle</tissue>
    </source>
</reference>